<accession>A0AAV7QBK4</accession>
<comment type="caution">
    <text evidence="2">The sequence shown here is derived from an EMBL/GenBank/DDBJ whole genome shotgun (WGS) entry which is preliminary data.</text>
</comment>
<protein>
    <submittedName>
        <fullName evidence="2">Uncharacterized protein</fullName>
    </submittedName>
</protein>
<feature type="region of interest" description="Disordered" evidence="1">
    <location>
        <begin position="1"/>
        <end position="34"/>
    </location>
</feature>
<proteinExistence type="predicted"/>
<dbReference type="AlphaFoldDB" id="A0AAV7QBK4"/>
<dbReference type="Proteomes" id="UP001066276">
    <property type="component" value="Chromosome 6"/>
</dbReference>
<name>A0AAV7QBK4_PLEWA</name>
<evidence type="ECO:0000256" key="1">
    <source>
        <dbReference type="SAM" id="MobiDB-lite"/>
    </source>
</evidence>
<feature type="compositionally biased region" description="Acidic residues" evidence="1">
    <location>
        <begin position="9"/>
        <end position="18"/>
    </location>
</feature>
<reference evidence="2" key="1">
    <citation type="journal article" date="2022" name="bioRxiv">
        <title>Sequencing and chromosome-scale assembly of the giantPleurodeles waltlgenome.</title>
        <authorList>
            <person name="Brown T."/>
            <person name="Elewa A."/>
            <person name="Iarovenko S."/>
            <person name="Subramanian E."/>
            <person name="Araus A.J."/>
            <person name="Petzold A."/>
            <person name="Susuki M."/>
            <person name="Suzuki K.-i.T."/>
            <person name="Hayashi T."/>
            <person name="Toyoda A."/>
            <person name="Oliveira C."/>
            <person name="Osipova E."/>
            <person name="Leigh N.D."/>
            <person name="Simon A."/>
            <person name="Yun M.H."/>
        </authorList>
    </citation>
    <scope>NUCLEOTIDE SEQUENCE</scope>
    <source>
        <strain evidence="2">20211129_DDA</strain>
        <tissue evidence="2">Liver</tissue>
    </source>
</reference>
<evidence type="ECO:0000313" key="3">
    <source>
        <dbReference type="Proteomes" id="UP001066276"/>
    </source>
</evidence>
<evidence type="ECO:0000313" key="2">
    <source>
        <dbReference type="EMBL" id="KAJ1137693.1"/>
    </source>
</evidence>
<organism evidence="2 3">
    <name type="scientific">Pleurodeles waltl</name>
    <name type="common">Iberian ribbed newt</name>
    <dbReference type="NCBI Taxonomy" id="8319"/>
    <lineage>
        <taxon>Eukaryota</taxon>
        <taxon>Metazoa</taxon>
        <taxon>Chordata</taxon>
        <taxon>Craniata</taxon>
        <taxon>Vertebrata</taxon>
        <taxon>Euteleostomi</taxon>
        <taxon>Amphibia</taxon>
        <taxon>Batrachia</taxon>
        <taxon>Caudata</taxon>
        <taxon>Salamandroidea</taxon>
        <taxon>Salamandridae</taxon>
        <taxon>Pleurodelinae</taxon>
        <taxon>Pleurodeles</taxon>
    </lineage>
</organism>
<keyword evidence="3" id="KW-1185">Reference proteome</keyword>
<sequence>MVLAKLGNDDSDSDDAASDNEVTGVSSGPPKRSHVAPRVAFPLLKCRTKGKAQVMHPFPTIVPTSEQSPVPESLVPSVSAVPEQSVRAEIASTAPRFGVADVLADIRKSLASLSAPSTVPGVSRPLMSVISTSTALSLVSPAPQVTAPVTQANDPTAQALVEISRLLATIGGGALCLQPPGIRMILCKNQ</sequence>
<gene>
    <name evidence="2" type="ORF">NDU88_004091</name>
</gene>
<dbReference type="EMBL" id="JANPWB010000010">
    <property type="protein sequence ID" value="KAJ1137693.1"/>
    <property type="molecule type" value="Genomic_DNA"/>
</dbReference>